<gene>
    <name evidence="9" type="ORF">Prudu_018449</name>
</gene>
<feature type="region of interest" description="Disordered" evidence="6">
    <location>
        <begin position="496"/>
        <end position="516"/>
    </location>
</feature>
<keyword evidence="2 7" id="KW-0812">Transmembrane</keyword>
<dbReference type="Pfam" id="PF04576">
    <property type="entry name" value="Zein-binding"/>
    <property type="match status" value="1"/>
</dbReference>
<sequence>MNRLVLAFNGSIGLDYVDLDCRVSPWSTDSYWKDWSVFYFKHMAAMGTSSAFMQKAPQDLTKILVTAIFEWLLISLLFVDAIFSYIITKFAYYCGLQTPCLLCSRLDHVLGKEKLGYYWDLFCGNHKSEISSLVLCYAHHKLVDVHGMCESCLFSFATINRSNAETYRLLVGKLGDDANFDFDQDPLLGGHKPCLSSGTLCSCCKQPCISRGHSQKLIQTKKFGSEAELDVPLSRDIEHNQKELRKGQDESYISVRATHMRDSGLHPLSHVGYTELKVTSDTESEVHFSDDDNASGLIHERCDPKEDISAQYAESRIITPALIDPASVPKPSLLTQVDPNSNGSTSVASTVAFDHGLEELNWQKVGSKADFPALTEPILDNTPPSSNAMEAPVEVSKGKKDVTITHETDQISAAEPRELYKGGVRALTTSETGVETIPISSNIDQQVTNVLDLGDAYKLVVVSKGSQLSGVLAEQWIGKDSSRVTEDLKVLLSQLSGTRGNEQSTNEMSPKLSPNSGDLKAFDSSNSIGLQILQKRISLERNESGLSLDGSIVSEIEGESVVDRLKRQVEHDKKLMSALYKELEEERNASAVASDQAMAMITRLQEEKAAIHMEALQHLRMMEEQAEYDNEALQKIDDLLVEKEKEIQDLEAELEFYRRKFPNESMLENLPETTCDIQARDIVVDHSESSSIEHSASVPKHVDTGRPHTYSTMPFSDEDGGRVKTSLLDFEDEKIQILQCLEKLEKALSLFSNNGENSDSSKGDCSENGGNGVGKSNLHNGDGGSQQNDAIRENGLPMQHQVPVTSGHISSLENPLLNGKQSETYCNGQNSAELCQVTDLASLPILISDLNKRLKALEADRGFLERTINSLRYGEEGLKFIEQIASHLGELRKVACEMEMMFQKAEAGVIIIYGLYGNLAGLSSNRVKFEIFV</sequence>
<proteinExistence type="predicted"/>
<dbReference type="AlphaFoldDB" id="A0A4Y1RR01"/>
<evidence type="ECO:0000256" key="3">
    <source>
        <dbReference type="ARBA" id="ARBA00022989"/>
    </source>
</evidence>
<evidence type="ECO:0000256" key="4">
    <source>
        <dbReference type="ARBA" id="ARBA00023136"/>
    </source>
</evidence>
<accession>A0A4Y1RR01</accession>
<name>A0A4Y1RR01_PRUDU</name>
<keyword evidence="3 7" id="KW-1133">Transmembrane helix</keyword>
<organism evidence="9">
    <name type="scientific">Prunus dulcis</name>
    <name type="common">Almond</name>
    <name type="synonym">Amygdalus dulcis</name>
    <dbReference type="NCBI Taxonomy" id="3755"/>
    <lineage>
        <taxon>Eukaryota</taxon>
        <taxon>Viridiplantae</taxon>
        <taxon>Streptophyta</taxon>
        <taxon>Embryophyta</taxon>
        <taxon>Tracheophyta</taxon>
        <taxon>Spermatophyta</taxon>
        <taxon>Magnoliopsida</taxon>
        <taxon>eudicotyledons</taxon>
        <taxon>Gunneridae</taxon>
        <taxon>Pentapetalae</taxon>
        <taxon>rosids</taxon>
        <taxon>fabids</taxon>
        <taxon>Rosales</taxon>
        <taxon>Rosaceae</taxon>
        <taxon>Amygdaloideae</taxon>
        <taxon>Amygdaleae</taxon>
        <taxon>Prunus</taxon>
    </lineage>
</organism>
<evidence type="ECO:0000256" key="5">
    <source>
        <dbReference type="SAM" id="Coils"/>
    </source>
</evidence>
<evidence type="ECO:0000256" key="2">
    <source>
        <dbReference type="ARBA" id="ARBA00022692"/>
    </source>
</evidence>
<reference evidence="9" key="1">
    <citation type="journal article" date="2019" name="Science">
        <title>Mutation of a bHLH transcription factor allowed almond domestication.</title>
        <authorList>
            <person name="Sanchez-Perez R."/>
            <person name="Pavan S."/>
            <person name="Mazzeo R."/>
            <person name="Moldovan C."/>
            <person name="Aiese Cigliano R."/>
            <person name="Del Cueto J."/>
            <person name="Ricciardi F."/>
            <person name="Lotti C."/>
            <person name="Ricciardi L."/>
            <person name="Dicenta F."/>
            <person name="Lopez-Marques R.L."/>
            <person name="Lindberg Moller B."/>
        </authorList>
    </citation>
    <scope>NUCLEOTIDE SEQUENCE</scope>
</reference>
<dbReference type="EMBL" id="AP019302">
    <property type="protein sequence ID" value="BBH06720.1"/>
    <property type="molecule type" value="Genomic_DNA"/>
</dbReference>
<evidence type="ECO:0000256" key="7">
    <source>
        <dbReference type="SAM" id="Phobius"/>
    </source>
</evidence>
<feature type="domain" description="GTD-binding" evidence="8">
    <location>
        <begin position="560"/>
        <end position="658"/>
    </location>
</feature>
<dbReference type="GO" id="GO:0016020">
    <property type="term" value="C:membrane"/>
    <property type="evidence" value="ECO:0007669"/>
    <property type="project" value="UniProtKB-SubCell"/>
</dbReference>
<evidence type="ECO:0000259" key="8">
    <source>
        <dbReference type="PROSITE" id="PS51775"/>
    </source>
</evidence>
<dbReference type="InterPro" id="IPR007656">
    <property type="entry name" value="GTD-bd"/>
</dbReference>
<protein>
    <recommendedName>
        <fullName evidence="8">GTD-binding domain-containing protein</fullName>
    </recommendedName>
</protein>
<dbReference type="PROSITE" id="PS51775">
    <property type="entry name" value="GTD_BINDING"/>
    <property type="match status" value="1"/>
</dbReference>
<evidence type="ECO:0000256" key="1">
    <source>
        <dbReference type="ARBA" id="ARBA00004167"/>
    </source>
</evidence>
<dbReference type="InterPro" id="IPR039306">
    <property type="entry name" value="MYOB"/>
</dbReference>
<evidence type="ECO:0000256" key="6">
    <source>
        <dbReference type="SAM" id="MobiDB-lite"/>
    </source>
</evidence>
<feature type="region of interest" description="Disordered" evidence="6">
    <location>
        <begin position="377"/>
        <end position="397"/>
    </location>
</feature>
<feature type="region of interest" description="Disordered" evidence="6">
    <location>
        <begin position="754"/>
        <end position="791"/>
    </location>
</feature>
<dbReference type="PANTHER" id="PTHR31448:SF32">
    <property type="entry name" value="MYOSIN-BINDING PROTEIN 1"/>
    <property type="match status" value="1"/>
</dbReference>
<comment type="subcellular location">
    <subcellularLocation>
        <location evidence="1">Membrane</location>
        <topology evidence="1">Single-pass membrane protein</topology>
    </subcellularLocation>
</comment>
<keyword evidence="5" id="KW-0175">Coiled coil</keyword>
<feature type="coiled-coil region" evidence="5">
    <location>
        <begin position="633"/>
        <end position="660"/>
    </location>
</feature>
<feature type="transmembrane region" description="Helical" evidence="7">
    <location>
        <begin position="63"/>
        <end position="87"/>
    </location>
</feature>
<dbReference type="GO" id="GO:0080115">
    <property type="term" value="F:myosin XI tail binding"/>
    <property type="evidence" value="ECO:0007669"/>
    <property type="project" value="UniProtKB-ARBA"/>
</dbReference>
<evidence type="ECO:0000313" key="9">
    <source>
        <dbReference type="EMBL" id="BBH06720.1"/>
    </source>
</evidence>
<keyword evidence="4 7" id="KW-0472">Membrane</keyword>
<dbReference type="PANTHER" id="PTHR31448">
    <property type="entry name" value="MYOSIN-BINDING PROTEIN 2"/>
    <property type="match status" value="1"/>
</dbReference>